<dbReference type="EC" id="2.3.1.225" evidence="10"/>
<feature type="transmembrane region" description="Helical" evidence="10">
    <location>
        <begin position="356"/>
        <end position="376"/>
    </location>
</feature>
<reference evidence="14" key="1">
    <citation type="journal article" date="2023" name="Commun. Biol.">
        <title>Genome analysis of Parmales, the sister group of diatoms, reveals the evolutionary specialization of diatoms from phago-mixotrophs to photoautotrophs.</title>
        <authorList>
            <person name="Ban H."/>
            <person name="Sato S."/>
            <person name="Yoshikawa S."/>
            <person name="Yamada K."/>
            <person name="Nakamura Y."/>
            <person name="Ichinomiya M."/>
            <person name="Sato N."/>
            <person name="Blanc-Mathieu R."/>
            <person name="Endo H."/>
            <person name="Kuwata A."/>
            <person name="Ogata H."/>
        </authorList>
    </citation>
    <scope>NUCLEOTIDE SEQUENCE [LARGE SCALE GENOMIC DNA]</scope>
</reference>
<evidence type="ECO:0000256" key="2">
    <source>
        <dbReference type="ARBA" id="ARBA00022679"/>
    </source>
</evidence>
<gene>
    <name evidence="13" type="ORF">TL16_g07501</name>
</gene>
<comment type="catalytic activity">
    <reaction evidence="9 10">
        <text>L-cysteinyl-[protein] + hexadecanoyl-CoA = S-hexadecanoyl-L-cysteinyl-[protein] + CoA</text>
        <dbReference type="Rhea" id="RHEA:36683"/>
        <dbReference type="Rhea" id="RHEA-COMP:10131"/>
        <dbReference type="Rhea" id="RHEA-COMP:11032"/>
        <dbReference type="ChEBI" id="CHEBI:29950"/>
        <dbReference type="ChEBI" id="CHEBI:57287"/>
        <dbReference type="ChEBI" id="CHEBI:57379"/>
        <dbReference type="ChEBI" id="CHEBI:74151"/>
        <dbReference type="EC" id="2.3.1.225"/>
    </reaction>
</comment>
<evidence type="ECO:0000256" key="3">
    <source>
        <dbReference type="ARBA" id="ARBA00022692"/>
    </source>
</evidence>
<comment type="domain">
    <text evidence="10">The DHHC domain is required for palmitoyltransferase activity.</text>
</comment>
<dbReference type="PROSITE" id="PS50216">
    <property type="entry name" value="DHHC"/>
    <property type="match status" value="1"/>
</dbReference>
<dbReference type="GO" id="GO:0005794">
    <property type="term" value="C:Golgi apparatus"/>
    <property type="evidence" value="ECO:0007669"/>
    <property type="project" value="TreeGrafter"/>
</dbReference>
<keyword evidence="3 10" id="KW-0812">Transmembrane</keyword>
<evidence type="ECO:0000256" key="9">
    <source>
        <dbReference type="ARBA" id="ARBA00048048"/>
    </source>
</evidence>
<comment type="similarity">
    <text evidence="10">Belongs to the DHHC palmitoyltransferase family.</text>
</comment>
<evidence type="ECO:0000256" key="6">
    <source>
        <dbReference type="ARBA" id="ARBA00023139"/>
    </source>
</evidence>
<dbReference type="GO" id="GO:0006612">
    <property type="term" value="P:protein targeting to membrane"/>
    <property type="evidence" value="ECO:0007669"/>
    <property type="project" value="TreeGrafter"/>
</dbReference>
<evidence type="ECO:0000259" key="12">
    <source>
        <dbReference type="Pfam" id="PF01529"/>
    </source>
</evidence>
<dbReference type="PANTHER" id="PTHR22883">
    <property type="entry name" value="ZINC FINGER DHHC DOMAIN CONTAINING PROTEIN"/>
    <property type="match status" value="1"/>
</dbReference>
<name>A0A9W7EG75_9STRA</name>
<dbReference type="InterPro" id="IPR001594">
    <property type="entry name" value="Palmitoyltrfase_DHHC"/>
</dbReference>
<evidence type="ECO:0000256" key="5">
    <source>
        <dbReference type="ARBA" id="ARBA00023136"/>
    </source>
</evidence>
<feature type="transmembrane region" description="Helical" evidence="10">
    <location>
        <begin position="415"/>
        <end position="438"/>
    </location>
</feature>
<accession>A0A9W7EG75</accession>
<comment type="caution">
    <text evidence="13">The sequence shown here is derived from an EMBL/GenBank/DDBJ whole genome shotgun (WGS) entry which is preliminary data.</text>
</comment>
<keyword evidence="7" id="KW-0449">Lipoprotein</keyword>
<dbReference type="Pfam" id="PF01529">
    <property type="entry name" value="DHHC"/>
    <property type="match status" value="1"/>
</dbReference>
<keyword evidence="5 10" id="KW-0472">Membrane</keyword>
<evidence type="ECO:0000256" key="10">
    <source>
        <dbReference type="RuleBase" id="RU079119"/>
    </source>
</evidence>
<proteinExistence type="inferred from homology"/>
<feature type="region of interest" description="Disordered" evidence="11">
    <location>
        <begin position="25"/>
        <end position="65"/>
    </location>
</feature>
<feature type="transmembrane region" description="Helical" evidence="10">
    <location>
        <begin position="212"/>
        <end position="230"/>
    </location>
</feature>
<dbReference type="EMBL" id="BLQM01000237">
    <property type="protein sequence ID" value="GMH77703.1"/>
    <property type="molecule type" value="Genomic_DNA"/>
</dbReference>
<organism evidence="13 14">
    <name type="scientific">Triparma laevis f. inornata</name>
    <dbReference type="NCBI Taxonomy" id="1714386"/>
    <lineage>
        <taxon>Eukaryota</taxon>
        <taxon>Sar</taxon>
        <taxon>Stramenopiles</taxon>
        <taxon>Ochrophyta</taxon>
        <taxon>Bolidophyceae</taxon>
        <taxon>Parmales</taxon>
        <taxon>Triparmaceae</taxon>
        <taxon>Triparma</taxon>
    </lineage>
</organism>
<keyword evidence="4 10" id="KW-1133">Transmembrane helix</keyword>
<evidence type="ECO:0000256" key="11">
    <source>
        <dbReference type="SAM" id="MobiDB-lite"/>
    </source>
</evidence>
<dbReference type="InterPro" id="IPR039859">
    <property type="entry name" value="PFA4/ZDH16/20/ERF2-like"/>
</dbReference>
<comment type="subcellular location">
    <subcellularLocation>
        <location evidence="1">Endomembrane system</location>
        <topology evidence="1">Multi-pass membrane protein</topology>
    </subcellularLocation>
</comment>
<dbReference type="GO" id="GO:0005783">
    <property type="term" value="C:endoplasmic reticulum"/>
    <property type="evidence" value="ECO:0007669"/>
    <property type="project" value="TreeGrafter"/>
</dbReference>
<dbReference type="Proteomes" id="UP001162640">
    <property type="component" value="Unassembled WGS sequence"/>
</dbReference>
<keyword evidence="6" id="KW-0564">Palmitate</keyword>
<dbReference type="AlphaFoldDB" id="A0A9W7EG75"/>
<evidence type="ECO:0000256" key="4">
    <source>
        <dbReference type="ARBA" id="ARBA00022989"/>
    </source>
</evidence>
<keyword evidence="8 10" id="KW-0012">Acyltransferase</keyword>
<keyword evidence="2 10" id="KW-0808">Transferase</keyword>
<dbReference type="PANTHER" id="PTHR22883:SF43">
    <property type="entry name" value="PALMITOYLTRANSFERASE APP"/>
    <property type="match status" value="1"/>
</dbReference>
<dbReference type="GO" id="GO:0019706">
    <property type="term" value="F:protein-cysteine S-palmitoyltransferase activity"/>
    <property type="evidence" value="ECO:0007669"/>
    <property type="project" value="UniProtKB-EC"/>
</dbReference>
<sequence>MPFGSNPNDVVLTITDDGQRVLTRRGDNLSSLTGVDLASDDPSAPLNPQSTQSDNQDRASIENLPPHMRNLGQPLFNQDEFDDVCPSTTPPAEVALAKESIGMIGKLRLIHFPIECSDPETNMTQEKFASIRKAPTTAAALELKIHRRFSVVTKYGECTDEGWIKIGFQGKWGWARASLFEQINECKQYELFGGNNRFFLGGKVMMGPDLPTFRMSNFLVICPLILWLGLVYPNMESDAEKWLAVELVLGISCVAALWSTACTDPGIIPSREPHEPLHVPPVVLSSITENLENAQSRHLTQTTTPAGYKYCRTCRIYRPPRSKHCNSCNNCVDRFDHHCPWTGSCIGLRNYRYFSAFVYLCTVLCITIFIPSFLLIKQDFDSISGGSSSSYVENESSRYSKITNSMSKYPGSPLLMFYTFFSFFSVFGLSFFHSILIFNSETTNENLKGVYWDSTNEKKIINGNDKGGTRNCVNHWCGKNRRSRLPKMSETVIFS</sequence>
<evidence type="ECO:0000256" key="1">
    <source>
        <dbReference type="ARBA" id="ARBA00004127"/>
    </source>
</evidence>
<feature type="domain" description="Palmitoyltransferase DHHC" evidence="12">
    <location>
        <begin position="308"/>
        <end position="448"/>
    </location>
</feature>
<evidence type="ECO:0000313" key="13">
    <source>
        <dbReference type="EMBL" id="GMH77703.1"/>
    </source>
</evidence>
<evidence type="ECO:0000256" key="8">
    <source>
        <dbReference type="ARBA" id="ARBA00023315"/>
    </source>
</evidence>
<protein>
    <recommendedName>
        <fullName evidence="10">Palmitoyltransferase</fullName>
        <ecNumber evidence="10">2.3.1.225</ecNumber>
    </recommendedName>
</protein>
<evidence type="ECO:0000313" key="14">
    <source>
        <dbReference type="Proteomes" id="UP001162640"/>
    </source>
</evidence>
<evidence type="ECO:0000256" key="7">
    <source>
        <dbReference type="ARBA" id="ARBA00023288"/>
    </source>
</evidence>